<reference evidence="1" key="2">
    <citation type="submission" date="2020-09" db="EMBL/GenBank/DDBJ databases">
        <authorList>
            <person name="Sun Q."/>
            <person name="Ohkuma M."/>
        </authorList>
    </citation>
    <scope>NUCLEOTIDE SEQUENCE</scope>
    <source>
        <strain evidence="1">JCM 5016</strain>
    </source>
</reference>
<protein>
    <submittedName>
        <fullName evidence="1">Uncharacterized protein</fullName>
    </submittedName>
</protein>
<comment type="caution">
    <text evidence="1">The sequence shown here is derived from an EMBL/GenBank/DDBJ whole genome shotgun (WGS) entry which is preliminary data.</text>
</comment>
<keyword evidence="2" id="KW-1185">Reference proteome</keyword>
<organism evidence="1 2">
    <name type="scientific">Streptomyces echinoruber</name>
    <dbReference type="NCBI Taxonomy" id="68898"/>
    <lineage>
        <taxon>Bacteria</taxon>
        <taxon>Bacillati</taxon>
        <taxon>Actinomycetota</taxon>
        <taxon>Actinomycetes</taxon>
        <taxon>Kitasatosporales</taxon>
        <taxon>Streptomycetaceae</taxon>
        <taxon>Streptomyces</taxon>
    </lineage>
</organism>
<accession>A0A918RIS1</accession>
<name>A0A918RIS1_9ACTN</name>
<dbReference type="Proteomes" id="UP000623010">
    <property type="component" value="Unassembled WGS sequence"/>
</dbReference>
<reference evidence="1" key="1">
    <citation type="journal article" date="2014" name="Int. J. Syst. Evol. Microbiol.">
        <title>Complete genome sequence of Corynebacterium casei LMG S-19264T (=DSM 44701T), isolated from a smear-ripened cheese.</title>
        <authorList>
            <consortium name="US DOE Joint Genome Institute (JGI-PGF)"/>
            <person name="Walter F."/>
            <person name="Albersmeier A."/>
            <person name="Kalinowski J."/>
            <person name="Ruckert C."/>
        </authorList>
    </citation>
    <scope>NUCLEOTIDE SEQUENCE</scope>
    <source>
        <strain evidence="1">JCM 5016</strain>
    </source>
</reference>
<dbReference type="EMBL" id="BMWH01000020">
    <property type="protein sequence ID" value="GHA01600.1"/>
    <property type="molecule type" value="Genomic_DNA"/>
</dbReference>
<gene>
    <name evidence="1" type="ORF">GCM10010389_46230</name>
</gene>
<dbReference type="AlphaFoldDB" id="A0A918RIS1"/>
<sequence length="64" mass="6726">MSDRAGLARTAYAAYGETTGGLNHRGEPMPAWEDLGELIQQAWIAAAVAVAQAVTAPPRSEDSQ</sequence>
<evidence type="ECO:0000313" key="1">
    <source>
        <dbReference type="EMBL" id="GHA01600.1"/>
    </source>
</evidence>
<proteinExistence type="predicted"/>
<dbReference type="RefSeq" id="WP_190059389.1">
    <property type="nucleotide sequence ID" value="NZ_BMWH01000020.1"/>
</dbReference>
<evidence type="ECO:0000313" key="2">
    <source>
        <dbReference type="Proteomes" id="UP000623010"/>
    </source>
</evidence>